<evidence type="ECO:0000256" key="5">
    <source>
        <dbReference type="ARBA" id="ARBA00023242"/>
    </source>
</evidence>
<dbReference type="SMART" id="SM00297">
    <property type="entry name" value="BROMO"/>
    <property type="match status" value="1"/>
</dbReference>
<reference evidence="8 10" key="1">
    <citation type="journal article" date="2014" name="Nat. Genet.">
        <title>Genome and transcriptome of the porcine whipworm Trichuris suis.</title>
        <authorList>
            <person name="Jex A.R."/>
            <person name="Nejsum P."/>
            <person name="Schwarz E.M."/>
            <person name="Hu L."/>
            <person name="Young N.D."/>
            <person name="Hall R.S."/>
            <person name="Korhonen P.K."/>
            <person name="Liao S."/>
            <person name="Thamsborg S."/>
            <person name="Xia J."/>
            <person name="Xu P."/>
            <person name="Wang S."/>
            <person name="Scheerlinck J.P."/>
            <person name="Hofmann A."/>
            <person name="Sternberg P.W."/>
            <person name="Wang J."/>
            <person name="Gasser R.B."/>
        </authorList>
    </citation>
    <scope>NUCLEOTIDE SEQUENCE [LARGE SCALE GENOMIC DNA]</scope>
    <source>
        <strain evidence="9">DCEP-RM93F</strain>
        <strain evidence="8">DCEP-RM93M</strain>
    </source>
</reference>
<dbReference type="PANTHER" id="PTHR22881:SF27">
    <property type="entry name" value="BROMODOMAIN CONTAINING 7_9"/>
    <property type="match status" value="1"/>
</dbReference>
<feature type="compositionally biased region" description="Basic and acidic residues" evidence="6">
    <location>
        <begin position="103"/>
        <end position="116"/>
    </location>
</feature>
<feature type="region of interest" description="Disordered" evidence="6">
    <location>
        <begin position="1"/>
        <end position="145"/>
    </location>
</feature>
<keyword evidence="4" id="KW-0804">Transcription</keyword>
<evidence type="ECO:0000313" key="8">
    <source>
        <dbReference type="EMBL" id="KFD56971.1"/>
    </source>
</evidence>
<dbReference type="InterPro" id="IPR001487">
    <property type="entry name" value="Bromodomain"/>
</dbReference>
<dbReference type="EMBL" id="KL367490">
    <property type="protein sequence ID" value="KFD70076.1"/>
    <property type="molecule type" value="Genomic_DNA"/>
</dbReference>
<dbReference type="AlphaFoldDB" id="A0A085MIC5"/>
<evidence type="ECO:0000256" key="3">
    <source>
        <dbReference type="ARBA" id="ARBA00023117"/>
    </source>
</evidence>
<dbReference type="Proteomes" id="UP000030758">
    <property type="component" value="Unassembled WGS sequence"/>
</dbReference>
<dbReference type="GO" id="GO:0005634">
    <property type="term" value="C:nucleus"/>
    <property type="evidence" value="ECO:0007669"/>
    <property type="project" value="UniProtKB-SubCell"/>
</dbReference>
<dbReference type="Pfam" id="PF12024">
    <property type="entry name" value="DUF3512"/>
    <property type="match status" value="1"/>
</dbReference>
<feature type="region of interest" description="Disordered" evidence="6">
    <location>
        <begin position="588"/>
        <end position="616"/>
    </location>
</feature>
<dbReference type="GO" id="GO:0006357">
    <property type="term" value="P:regulation of transcription by RNA polymerase II"/>
    <property type="evidence" value="ECO:0007669"/>
    <property type="project" value="TreeGrafter"/>
</dbReference>
<evidence type="ECO:0000256" key="1">
    <source>
        <dbReference type="ARBA" id="ARBA00004123"/>
    </source>
</evidence>
<feature type="compositionally biased region" description="Polar residues" evidence="6">
    <location>
        <begin position="132"/>
        <end position="145"/>
    </location>
</feature>
<evidence type="ECO:0000313" key="10">
    <source>
        <dbReference type="Proteomes" id="UP000030764"/>
    </source>
</evidence>
<keyword evidence="2" id="KW-0805">Transcription regulation</keyword>
<dbReference type="InterPro" id="IPR036427">
    <property type="entry name" value="Bromodomain-like_sf"/>
</dbReference>
<evidence type="ECO:0000256" key="6">
    <source>
        <dbReference type="SAM" id="MobiDB-lite"/>
    </source>
</evidence>
<feature type="compositionally biased region" description="Low complexity" evidence="6">
    <location>
        <begin position="55"/>
        <end position="67"/>
    </location>
</feature>
<dbReference type="Pfam" id="PF00439">
    <property type="entry name" value="Bromodomain"/>
    <property type="match status" value="1"/>
</dbReference>
<dbReference type="InterPro" id="IPR021900">
    <property type="entry name" value="DUF3512"/>
</dbReference>
<sequence length="631" mass="69484">MREEKRGLKLVLRLPSKSSLSQAASASKTTSEEDENSDLDLHSNDDDVNEGEVPSKLSCGPPSSGSSTKKKRKKRRFLFTAPPKGSKRRRVKAEANVESDDALVEKMKCSSKKSDENSADGEGNEMALEVPETSTEPQPPSQSKATFSPLQLLLDFYVRVFIKKDPDCYFTKPFSENDCKTIVNQTDIAAIQNKIALNNYKTLIELKSDLELVVSNVLKLNDFSTEYRVAARKFTLVIDYMFSKEKMLSLQRALPGMHRVTAEQLGFSETPKQLHCLRKGKTNRCPLVVDDLTDEEILCQAQTVSELAADLASSRAELACPKLNPNKRTTLKMLTSNKIYRRGDNVGSGGSAKVKRPVLLSDIVGQLKEGNPGLLTNCAEPRKEIPVTYLNYGPLSSFAPSYDSTWATLPKRETDFICSDSERLLANFSASHKLFASHHPECRVDLAEVFNASAKTQSKNVRSSAPAKPESSSEETLKDPFKIELSDTDYQHLKSLEANGIDMSFLDNMRKTNLNKTDSQSSSTVASLLAANSKLIKSVVHLQNARLSQPPPITITNVADPGEQELRVAGQLFSNLSALISQSPPGSIIGPKTAVLEKPRSDGSSHPLSEATTEADEYDMNVLREFLQVDA</sequence>
<evidence type="ECO:0000259" key="7">
    <source>
        <dbReference type="SMART" id="SM00297"/>
    </source>
</evidence>
<proteinExistence type="predicted"/>
<organism evidence="8 10">
    <name type="scientific">Trichuris suis</name>
    <name type="common">pig whipworm</name>
    <dbReference type="NCBI Taxonomy" id="68888"/>
    <lineage>
        <taxon>Eukaryota</taxon>
        <taxon>Metazoa</taxon>
        <taxon>Ecdysozoa</taxon>
        <taxon>Nematoda</taxon>
        <taxon>Enoplea</taxon>
        <taxon>Dorylaimia</taxon>
        <taxon>Trichinellida</taxon>
        <taxon>Trichuridae</taxon>
        <taxon>Trichuris</taxon>
    </lineage>
</organism>
<keyword evidence="5" id="KW-0539">Nucleus</keyword>
<dbReference type="EMBL" id="KL363191">
    <property type="protein sequence ID" value="KFD56971.1"/>
    <property type="molecule type" value="Genomic_DNA"/>
</dbReference>
<dbReference type="Proteomes" id="UP000030764">
    <property type="component" value="Unassembled WGS sequence"/>
</dbReference>
<protein>
    <recommendedName>
        <fullName evidence="7">Bromo domain-containing protein</fullName>
    </recommendedName>
</protein>
<evidence type="ECO:0000256" key="4">
    <source>
        <dbReference type="ARBA" id="ARBA00023163"/>
    </source>
</evidence>
<keyword evidence="3" id="KW-0103">Bromodomain</keyword>
<dbReference type="Gene3D" id="1.20.920.10">
    <property type="entry name" value="Bromodomain-like"/>
    <property type="match status" value="1"/>
</dbReference>
<dbReference type="SUPFAM" id="SSF47370">
    <property type="entry name" value="Bromodomain"/>
    <property type="match status" value="1"/>
</dbReference>
<gene>
    <name evidence="8" type="ORF">M513_02228</name>
    <name evidence="9" type="ORF">M514_02228</name>
</gene>
<dbReference type="PANTHER" id="PTHR22881">
    <property type="entry name" value="BROMODOMAIN CONTAINING PROTEIN"/>
    <property type="match status" value="1"/>
</dbReference>
<feature type="compositionally biased region" description="Low complexity" evidence="6">
    <location>
        <begin position="16"/>
        <end position="29"/>
    </location>
</feature>
<feature type="region of interest" description="Disordered" evidence="6">
    <location>
        <begin position="457"/>
        <end position="479"/>
    </location>
</feature>
<evidence type="ECO:0000313" key="9">
    <source>
        <dbReference type="EMBL" id="KFD70076.1"/>
    </source>
</evidence>
<dbReference type="InterPro" id="IPR051831">
    <property type="entry name" value="Bromodomain_contain_prot"/>
</dbReference>
<keyword evidence="10" id="KW-1185">Reference proteome</keyword>
<name>A0A085MIC5_9BILA</name>
<comment type="subcellular location">
    <subcellularLocation>
        <location evidence="1">Nucleus</location>
    </subcellularLocation>
</comment>
<feature type="compositionally biased region" description="Basic residues" evidence="6">
    <location>
        <begin position="68"/>
        <end position="77"/>
    </location>
</feature>
<feature type="domain" description="Bromo" evidence="7">
    <location>
        <begin position="147"/>
        <end position="247"/>
    </location>
</feature>
<evidence type="ECO:0000256" key="2">
    <source>
        <dbReference type="ARBA" id="ARBA00023015"/>
    </source>
</evidence>
<accession>A0A085MIC5</accession>